<keyword evidence="7" id="KW-0472">Membrane</keyword>
<comment type="subunit">
    <text evidence="1 6">Homodimer.</text>
</comment>
<evidence type="ECO:0000256" key="1">
    <source>
        <dbReference type="ARBA" id="ARBA00011738"/>
    </source>
</evidence>
<gene>
    <name evidence="9" type="ORF">BSQ50_08330</name>
</gene>
<dbReference type="GO" id="GO:0050661">
    <property type="term" value="F:NADP binding"/>
    <property type="evidence" value="ECO:0007669"/>
    <property type="project" value="UniProtKB-UniRule"/>
</dbReference>
<dbReference type="Gene3D" id="3.50.50.60">
    <property type="entry name" value="FAD/NAD(P)-binding domain"/>
    <property type="match status" value="2"/>
</dbReference>
<protein>
    <recommendedName>
        <fullName evidence="6">Ferredoxin--NADP reductase</fullName>
        <shortName evidence="6">FNR</shortName>
        <shortName evidence="6">Fd-NADP(+) reductase</shortName>
        <ecNumber evidence="6">1.18.1.2</ecNumber>
    </recommendedName>
</protein>
<feature type="binding site" evidence="6">
    <location>
        <position position="35"/>
    </location>
    <ligand>
        <name>FAD</name>
        <dbReference type="ChEBI" id="CHEBI:57692"/>
    </ligand>
</feature>
<keyword evidence="7" id="KW-1133">Transmembrane helix</keyword>
<dbReference type="GO" id="GO:0050660">
    <property type="term" value="F:flavin adenine dinucleotide binding"/>
    <property type="evidence" value="ECO:0007669"/>
    <property type="project" value="UniProtKB-UniRule"/>
</dbReference>
<feature type="binding site" evidence="6">
    <location>
        <position position="283"/>
    </location>
    <ligand>
        <name>FAD</name>
        <dbReference type="ChEBI" id="CHEBI:57692"/>
    </ligand>
</feature>
<dbReference type="PANTHER" id="PTHR48105">
    <property type="entry name" value="THIOREDOXIN REDUCTASE 1-RELATED-RELATED"/>
    <property type="match status" value="1"/>
</dbReference>
<feature type="binding site" evidence="6">
    <location>
        <position position="43"/>
    </location>
    <ligand>
        <name>FAD</name>
        <dbReference type="ChEBI" id="CHEBI:57692"/>
    </ligand>
</feature>
<dbReference type="GO" id="GO:0004324">
    <property type="term" value="F:ferredoxin-NADP+ reductase activity"/>
    <property type="evidence" value="ECO:0007669"/>
    <property type="project" value="UniProtKB-UniRule"/>
</dbReference>
<evidence type="ECO:0000256" key="2">
    <source>
        <dbReference type="ARBA" id="ARBA00022630"/>
    </source>
</evidence>
<dbReference type="SUPFAM" id="SSF51905">
    <property type="entry name" value="FAD/NAD(P)-binding domain"/>
    <property type="match status" value="1"/>
</dbReference>
<evidence type="ECO:0000259" key="8">
    <source>
        <dbReference type="Pfam" id="PF07992"/>
    </source>
</evidence>
<dbReference type="RefSeq" id="WP_148126877.1">
    <property type="nucleotide sequence ID" value="NZ_CP018180.1"/>
</dbReference>
<keyword evidence="4 6" id="KW-0521">NADP</keyword>
<dbReference type="InterPro" id="IPR050097">
    <property type="entry name" value="Ferredoxin-NADP_redctase_2"/>
</dbReference>
<evidence type="ECO:0000256" key="5">
    <source>
        <dbReference type="ARBA" id="ARBA00023002"/>
    </source>
</evidence>
<dbReference type="InterPro" id="IPR023753">
    <property type="entry name" value="FAD/NAD-binding_dom"/>
</dbReference>
<organism evidence="9 10">
    <name type="scientific">Liquorilactobacillus nagelii</name>
    <dbReference type="NCBI Taxonomy" id="82688"/>
    <lineage>
        <taxon>Bacteria</taxon>
        <taxon>Bacillati</taxon>
        <taxon>Bacillota</taxon>
        <taxon>Bacilli</taxon>
        <taxon>Lactobacillales</taxon>
        <taxon>Lactobacillaceae</taxon>
        <taxon>Liquorilactobacillus</taxon>
    </lineage>
</organism>
<feature type="binding site" evidence="6">
    <location>
        <position position="323"/>
    </location>
    <ligand>
        <name>FAD</name>
        <dbReference type="ChEBI" id="CHEBI:57692"/>
    </ligand>
</feature>
<sequence length="333" mass="36963">MSDEYYDITIIGGGPIGIFAAAYAKMRQAKVQVIESLDQLGGQVSALFPAKKIYDIPGYPVITGTKLIENLENQAEQFGPEFFLNEAVSQIKQKGNYFQLLTTKRTTFSKSIIIATGVGAFQPRKLALPEAAQFENKQLRYFIKNPQEFAGKDLIIAGGGDSAVDWALELVSKANSLHVVHRRNNFRALESSVSQLKKSKAILETPFLVDQVLPADNQRIKVILKEVRGTVQKELETDYLLVNYGIISNNKNLKDWNIPVQHGLIEVNSKMETEIPKIFAIGDVASYNGKLNLIATGFGEAPIAVNNALLELYPEKRQPMHSTQLVKSLPRSK</sequence>
<feature type="binding site" evidence="6">
    <location>
        <position position="121"/>
    </location>
    <ligand>
        <name>FAD</name>
        <dbReference type="ChEBI" id="CHEBI:57692"/>
    </ligand>
</feature>
<dbReference type="EC" id="1.18.1.2" evidence="6"/>
<dbReference type="AlphaFoldDB" id="A0A3Q8CFP8"/>
<evidence type="ECO:0000256" key="6">
    <source>
        <dbReference type="HAMAP-Rule" id="MF_01685"/>
    </source>
</evidence>
<comment type="similarity">
    <text evidence="6">Belongs to the ferredoxin--NADP reductase type 2 family.</text>
</comment>
<reference evidence="9 10" key="1">
    <citation type="submission" date="2016-11" db="EMBL/GenBank/DDBJ databases">
        <title>Interaction between Lactobacillus species and yeast in water kefir.</title>
        <authorList>
            <person name="Behr J."/>
            <person name="Xu D."/>
            <person name="Vogel R.F."/>
        </authorList>
    </citation>
    <scope>NUCLEOTIDE SEQUENCE [LARGE SCALE GENOMIC DNA]</scope>
    <source>
        <strain evidence="9 10">TMW 1.1827</strain>
    </source>
</reference>
<evidence type="ECO:0000313" key="9">
    <source>
        <dbReference type="EMBL" id="AUJ32540.1"/>
    </source>
</evidence>
<dbReference type="EMBL" id="CP018180">
    <property type="protein sequence ID" value="AUJ32540.1"/>
    <property type="molecule type" value="Genomic_DNA"/>
</dbReference>
<dbReference type="PRINTS" id="PR00368">
    <property type="entry name" value="FADPNR"/>
</dbReference>
<proteinExistence type="inferred from homology"/>
<keyword evidence="7" id="KW-0812">Transmembrane</keyword>
<comment type="cofactor">
    <cofactor evidence="6">
        <name>FAD</name>
        <dbReference type="ChEBI" id="CHEBI:57692"/>
    </cofactor>
    <text evidence="6">Binds 1 FAD per subunit.</text>
</comment>
<dbReference type="InterPro" id="IPR036188">
    <property type="entry name" value="FAD/NAD-bd_sf"/>
</dbReference>
<dbReference type="InterPro" id="IPR022890">
    <property type="entry name" value="Fd--NADP_Rdtase_type_2"/>
</dbReference>
<accession>A0A3Q8CFP8</accession>
<evidence type="ECO:0000256" key="4">
    <source>
        <dbReference type="ARBA" id="ARBA00022857"/>
    </source>
</evidence>
<comment type="caution">
    <text evidence="6">Lacks conserved residue(s) required for the propagation of feature annotation.</text>
</comment>
<dbReference type="Proteomes" id="UP000324497">
    <property type="component" value="Chromosome"/>
</dbReference>
<evidence type="ECO:0000256" key="7">
    <source>
        <dbReference type="SAM" id="Phobius"/>
    </source>
</evidence>
<name>A0A3Q8CFP8_9LACO</name>
<dbReference type="KEGG" id="lng:BSQ50_08330"/>
<comment type="catalytic activity">
    <reaction evidence="6">
        <text>2 reduced [2Fe-2S]-[ferredoxin] + NADP(+) + H(+) = 2 oxidized [2Fe-2S]-[ferredoxin] + NADPH</text>
        <dbReference type="Rhea" id="RHEA:20125"/>
        <dbReference type="Rhea" id="RHEA-COMP:10000"/>
        <dbReference type="Rhea" id="RHEA-COMP:10001"/>
        <dbReference type="ChEBI" id="CHEBI:15378"/>
        <dbReference type="ChEBI" id="CHEBI:33737"/>
        <dbReference type="ChEBI" id="CHEBI:33738"/>
        <dbReference type="ChEBI" id="CHEBI:57783"/>
        <dbReference type="ChEBI" id="CHEBI:58349"/>
        <dbReference type="EC" id="1.18.1.2"/>
    </reaction>
</comment>
<feature type="domain" description="FAD/NAD(P)-binding" evidence="8">
    <location>
        <begin position="6"/>
        <end position="299"/>
    </location>
</feature>
<keyword evidence="2 6" id="KW-0285">Flavoprotein</keyword>
<keyword evidence="5 6" id="KW-0560">Oxidoreductase</keyword>
<dbReference type="HAMAP" id="MF_01685">
    <property type="entry name" value="FENR2"/>
    <property type="match status" value="1"/>
</dbReference>
<feature type="binding site" evidence="6">
    <location>
        <position position="88"/>
    </location>
    <ligand>
        <name>FAD</name>
        <dbReference type="ChEBI" id="CHEBI:57692"/>
    </ligand>
</feature>
<feature type="transmembrane region" description="Helical" evidence="7">
    <location>
        <begin position="6"/>
        <end position="24"/>
    </location>
</feature>
<dbReference type="Pfam" id="PF07992">
    <property type="entry name" value="Pyr_redox_2"/>
    <property type="match status" value="1"/>
</dbReference>
<keyword evidence="3 6" id="KW-0274">FAD</keyword>
<evidence type="ECO:0000256" key="3">
    <source>
        <dbReference type="ARBA" id="ARBA00022827"/>
    </source>
</evidence>
<evidence type="ECO:0000313" key="10">
    <source>
        <dbReference type="Proteomes" id="UP000324497"/>
    </source>
</evidence>
<keyword evidence="10" id="KW-1185">Reference proteome</keyword>
<dbReference type="PRINTS" id="PR00469">
    <property type="entry name" value="PNDRDTASEII"/>
</dbReference>
<feature type="binding site" evidence="6">
    <location>
        <position position="48"/>
    </location>
    <ligand>
        <name>FAD</name>
        <dbReference type="ChEBI" id="CHEBI:57692"/>
    </ligand>
</feature>